<keyword evidence="7" id="KW-1133">Transmembrane helix</keyword>
<dbReference type="PATRIC" id="fig|1121338.3.peg.697"/>
<evidence type="ECO:0000256" key="2">
    <source>
        <dbReference type="ARBA" id="ARBA00022448"/>
    </source>
</evidence>
<dbReference type="InterPro" id="IPR022885">
    <property type="entry name" value="NDH1_su_D/H"/>
</dbReference>
<keyword evidence="9" id="KW-0560">Oxidoreductase</keyword>
<comment type="similarity">
    <text evidence="1 6">Belongs to the complex I 49 kDa subunit family.</text>
</comment>
<dbReference type="PROSITE" id="PS00535">
    <property type="entry name" value="COMPLEX1_49K"/>
    <property type="match status" value="1"/>
</dbReference>
<dbReference type="SUPFAM" id="SSF56762">
    <property type="entry name" value="HydB/Nqo4-like"/>
    <property type="match status" value="1"/>
</dbReference>
<keyword evidence="7" id="KW-0812">Transmembrane</keyword>
<dbReference type="STRING" id="1121338.CLTEP_06870"/>
<dbReference type="GO" id="GO:0051287">
    <property type="term" value="F:NAD binding"/>
    <property type="evidence" value="ECO:0007669"/>
    <property type="project" value="InterPro"/>
</dbReference>
<keyword evidence="10" id="KW-1185">Reference proteome</keyword>
<reference evidence="9 10" key="1">
    <citation type="submission" date="2016-02" db="EMBL/GenBank/DDBJ databases">
        <title>Genome sequence of Clostridium tepidiprofundi DSM 19306.</title>
        <authorList>
            <person name="Poehlein A."/>
            <person name="Daniel R."/>
        </authorList>
    </citation>
    <scope>NUCLEOTIDE SEQUENCE [LARGE SCALE GENOMIC DNA]</scope>
    <source>
        <strain evidence="9 10">DSM 19306</strain>
    </source>
</reference>
<comment type="caution">
    <text evidence="9">The sequence shown here is derived from an EMBL/GenBank/DDBJ whole genome shotgun (WGS) entry which is preliminary data.</text>
</comment>
<accession>A0A151B657</accession>
<evidence type="ECO:0000256" key="7">
    <source>
        <dbReference type="SAM" id="Phobius"/>
    </source>
</evidence>
<dbReference type="PANTHER" id="PTHR11993:SF10">
    <property type="entry name" value="NADH DEHYDROGENASE [UBIQUINONE] IRON-SULFUR PROTEIN 2, MITOCHONDRIAL"/>
    <property type="match status" value="1"/>
</dbReference>
<proteinExistence type="inferred from homology"/>
<keyword evidence="3" id="KW-0874">Quinone</keyword>
<gene>
    <name evidence="9" type="primary">nqo4</name>
    <name evidence="9" type="ORF">CLTEP_06870</name>
</gene>
<name>A0A151B657_9CLOT</name>
<keyword evidence="5 6" id="KW-0520">NAD</keyword>
<dbReference type="InterPro" id="IPR029014">
    <property type="entry name" value="NiFe-Hase_large"/>
</dbReference>
<evidence type="ECO:0000256" key="4">
    <source>
        <dbReference type="ARBA" id="ARBA00022967"/>
    </source>
</evidence>
<protein>
    <submittedName>
        <fullName evidence="9">NADH-quinone oxidoreductase subunit 4</fullName>
        <ecNumber evidence="9">1.6.5.11</ecNumber>
    </submittedName>
</protein>
<dbReference type="PANTHER" id="PTHR11993">
    <property type="entry name" value="NADH-UBIQUINONE OXIDOREDUCTASE 49 KDA SUBUNIT"/>
    <property type="match status" value="1"/>
</dbReference>
<dbReference type="Proteomes" id="UP000075531">
    <property type="component" value="Unassembled WGS sequence"/>
</dbReference>
<dbReference type="Pfam" id="PF00346">
    <property type="entry name" value="Complex1_49kDa"/>
    <property type="match status" value="1"/>
</dbReference>
<dbReference type="InterPro" id="IPR001135">
    <property type="entry name" value="NADH_Q_OxRdtase_suD"/>
</dbReference>
<feature type="domain" description="NADH-quinone oxidoreductase subunit D" evidence="8">
    <location>
        <begin position="134"/>
        <end position="381"/>
    </location>
</feature>
<sequence>MNFDSYTLTKIAKKDRATVYDLFFGPNHPGMHGNFGYVFEMIGTEISNVRPNAGHLHRGFEKIMEQRPWLHNITLVPRICVMDPDPNEVAYCMAIEKIMGVEIPERAKYLRTITLEMSRLTAFLIGIGGAGASLGLYTIMYWTMADRDKILDMFEWITGGRVYHIYNIPGGVRRDAPEGFFEKLSDVLDYLESRLPEYDRLLFENPIIHKRLKGMGYVSKEDAARTGLSGPNLKASGNPYDVRKDTPYAAYPYLDFDVITQEGGDALARVMQVRMEYEQSINIIRQCIKQIPEGEVRLNLGNLNMLKVPEGEAYAKVESSKGEFGYYVVSKGEPKPYRVSVRGPSLPAGFLWAQKHLPTMKIDDVAAWMSAFGICPPDFDK</sequence>
<feature type="transmembrane region" description="Helical" evidence="7">
    <location>
        <begin position="120"/>
        <end position="144"/>
    </location>
</feature>
<dbReference type="GO" id="GO:0016651">
    <property type="term" value="F:oxidoreductase activity, acting on NAD(P)H"/>
    <property type="evidence" value="ECO:0007669"/>
    <property type="project" value="InterPro"/>
</dbReference>
<dbReference type="RefSeq" id="WP_066822633.1">
    <property type="nucleotide sequence ID" value="NZ_LTBA01000004.1"/>
</dbReference>
<dbReference type="InterPro" id="IPR014029">
    <property type="entry name" value="NADH_UbQ_OxRdtase_49kDa_CS"/>
</dbReference>
<keyword evidence="7" id="KW-0472">Membrane</keyword>
<organism evidence="9 10">
    <name type="scientific">Clostridium tepidiprofundi DSM 19306</name>
    <dbReference type="NCBI Taxonomy" id="1121338"/>
    <lineage>
        <taxon>Bacteria</taxon>
        <taxon>Bacillati</taxon>
        <taxon>Bacillota</taxon>
        <taxon>Clostridia</taxon>
        <taxon>Eubacteriales</taxon>
        <taxon>Clostridiaceae</taxon>
        <taxon>Clostridium</taxon>
    </lineage>
</organism>
<evidence type="ECO:0000256" key="6">
    <source>
        <dbReference type="RuleBase" id="RU003685"/>
    </source>
</evidence>
<keyword evidence="2 6" id="KW-0813">Transport</keyword>
<dbReference type="EMBL" id="LTBA01000004">
    <property type="protein sequence ID" value="KYH35283.1"/>
    <property type="molecule type" value="Genomic_DNA"/>
</dbReference>
<evidence type="ECO:0000259" key="8">
    <source>
        <dbReference type="Pfam" id="PF00346"/>
    </source>
</evidence>
<evidence type="ECO:0000313" key="10">
    <source>
        <dbReference type="Proteomes" id="UP000075531"/>
    </source>
</evidence>
<evidence type="ECO:0000313" key="9">
    <source>
        <dbReference type="EMBL" id="KYH35283.1"/>
    </source>
</evidence>
<keyword evidence="4 6" id="KW-1278">Translocase</keyword>
<dbReference type="Gene3D" id="1.10.645.10">
    <property type="entry name" value="Cytochrome-c3 Hydrogenase, chain B"/>
    <property type="match status" value="1"/>
</dbReference>
<evidence type="ECO:0000256" key="3">
    <source>
        <dbReference type="ARBA" id="ARBA00022719"/>
    </source>
</evidence>
<dbReference type="EC" id="1.6.5.11" evidence="9"/>
<evidence type="ECO:0000256" key="1">
    <source>
        <dbReference type="ARBA" id="ARBA00005769"/>
    </source>
</evidence>
<dbReference type="GO" id="GO:0048038">
    <property type="term" value="F:quinone binding"/>
    <property type="evidence" value="ECO:0007669"/>
    <property type="project" value="UniProtKB-KW"/>
</dbReference>
<dbReference type="AlphaFoldDB" id="A0A151B657"/>
<evidence type="ECO:0000256" key="5">
    <source>
        <dbReference type="ARBA" id="ARBA00023027"/>
    </source>
</evidence>